<feature type="compositionally biased region" description="Low complexity" evidence="2">
    <location>
        <begin position="96"/>
        <end position="157"/>
    </location>
</feature>
<feature type="domain" description="LytR/CpsA/Psr regulator C-terminal" evidence="5">
    <location>
        <begin position="546"/>
        <end position="631"/>
    </location>
</feature>
<comment type="similarity">
    <text evidence="1">Belongs to the LytR/CpsA/Psr (LCP) family.</text>
</comment>
<dbReference type="Proteomes" id="UP000286746">
    <property type="component" value="Unassembled WGS sequence"/>
</dbReference>
<name>A0A401W958_STREY</name>
<evidence type="ECO:0000256" key="2">
    <source>
        <dbReference type="SAM" id="MobiDB-lite"/>
    </source>
</evidence>
<accession>A0A401W958</accession>
<organism evidence="6 7">
    <name type="scientific">Streptomyces paromomycinus</name>
    <name type="common">Streptomyces rimosus subsp. paromomycinus</name>
    <dbReference type="NCBI Taxonomy" id="92743"/>
    <lineage>
        <taxon>Bacteria</taxon>
        <taxon>Bacillati</taxon>
        <taxon>Actinomycetota</taxon>
        <taxon>Actinomycetes</taxon>
        <taxon>Kitasatosporales</taxon>
        <taxon>Streptomycetaceae</taxon>
        <taxon>Streptomyces</taxon>
    </lineage>
</organism>
<gene>
    <name evidence="6" type="ORF">GKJPGBOP_05582</name>
</gene>
<dbReference type="Pfam" id="PF03816">
    <property type="entry name" value="LytR_cpsA_psr"/>
    <property type="match status" value="1"/>
</dbReference>
<keyword evidence="3" id="KW-0812">Transmembrane</keyword>
<feature type="region of interest" description="Disordered" evidence="2">
    <location>
        <begin position="1"/>
        <end position="219"/>
    </location>
</feature>
<dbReference type="EMBL" id="BHZD01000001">
    <property type="protein sequence ID" value="GCD45841.1"/>
    <property type="molecule type" value="Genomic_DNA"/>
</dbReference>
<feature type="transmembrane region" description="Helical" evidence="3">
    <location>
        <begin position="264"/>
        <end position="283"/>
    </location>
</feature>
<comment type="caution">
    <text evidence="6">The sequence shown here is derived from an EMBL/GenBank/DDBJ whole genome shotgun (WGS) entry which is preliminary data.</text>
</comment>
<feature type="compositionally biased region" description="Low complexity" evidence="2">
    <location>
        <begin position="191"/>
        <end position="209"/>
    </location>
</feature>
<evidence type="ECO:0000313" key="7">
    <source>
        <dbReference type="Proteomes" id="UP000286746"/>
    </source>
</evidence>
<feature type="compositionally biased region" description="Low complexity" evidence="2">
    <location>
        <begin position="51"/>
        <end position="66"/>
    </location>
</feature>
<sequence length="633" mass="67212">MNDRHDPYVPRDPYAQDQQGQPGYTYDAYGQPVYPEAPQQAAYDQYGQPVGYDPYGAPGPYDPYGRQPGGQPGAGQQIPEQQGAGQGYGYDPYGHQQVPQQTPQQAEYQQQYDPYGQPQQFHQPQQTQQHGVPQQQAPQQTPQQHQQQHQQGWIPQQSAQPSYEQVSYQEPEHQPYGQPARESATQAPHDGAPGAAGATGRASAQEAAQGPGGAAGGTDYRTEQFSFIEEPAEESEDVIDWLKFTESRTERREEAKRRGRSRKVMLIVLLVLLLLGGVGYLWWAGKLPGLSGAGAGKEAGGAGQKRDVLVVHLKDPKGNSSTALLVDNESTHKGTTVLLPNSLAVSTEDGGSTTLAKSVKDQGIDPTREALNTLFGADIKASWRLDTPYLENLVETTGGITLDTDTTVPGAKKGDGPLVKQGKSQELNGQAAVAYATFQAPGEPQTKQLERFGQVMQATLKKVSSDADGATATVKSLLQVLDPPLTEAELGSSLAQRAELAKSGAYGTTLLPVQQDGTLSRQAADGVVKEVLGGTVKKADPSSTPRVSVQNATGKKEATDKARIALVNGGYSFVEGGTAAARPASEVTYADAAQKAKAEEAAKTLGLPAGAVKQGKTASNADVTVVLGQDYKG</sequence>
<feature type="compositionally biased region" description="Low complexity" evidence="2">
    <location>
        <begin position="74"/>
        <end position="83"/>
    </location>
</feature>
<evidence type="ECO:0000259" key="4">
    <source>
        <dbReference type="Pfam" id="PF03816"/>
    </source>
</evidence>
<keyword evidence="7" id="KW-1185">Reference proteome</keyword>
<dbReference type="InterPro" id="IPR050922">
    <property type="entry name" value="LytR/CpsA/Psr_CW_biosynth"/>
</dbReference>
<dbReference type="Gene3D" id="3.40.630.190">
    <property type="entry name" value="LCP protein"/>
    <property type="match status" value="1"/>
</dbReference>
<evidence type="ECO:0000256" key="3">
    <source>
        <dbReference type="SAM" id="Phobius"/>
    </source>
</evidence>
<dbReference type="Pfam" id="PF13399">
    <property type="entry name" value="LytR_C"/>
    <property type="match status" value="1"/>
</dbReference>
<feature type="domain" description="Cell envelope-related transcriptional attenuator" evidence="4">
    <location>
        <begin position="325"/>
        <end position="464"/>
    </location>
</feature>
<dbReference type="PANTHER" id="PTHR33392:SF6">
    <property type="entry name" value="POLYISOPRENYL-TEICHOIC ACID--PEPTIDOGLYCAN TEICHOIC ACID TRANSFERASE TAGU"/>
    <property type="match status" value="1"/>
</dbReference>
<reference evidence="6 7" key="1">
    <citation type="submission" date="2018-11" db="EMBL/GenBank/DDBJ databases">
        <title>Whole genome sequence of Streptomyces paromomycinus NBRC 15454(T).</title>
        <authorList>
            <person name="Komaki H."/>
            <person name="Tamura T."/>
        </authorList>
    </citation>
    <scope>NUCLEOTIDE SEQUENCE [LARGE SCALE GENOMIC DNA]</scope>
    <source>
        <strain evidence="6 7">NBRC 15454</strain>
    </source>
</reference>
<keyword evidence="3" id="KW-0472">Membrane</keyword>
<dbReference type="InterPro" id="IPR027381">
    <property type="entry name" value="LytR/CpsA/Psr_C"/>
</dbReference>
<evidence type="ECO:0000259" key="5">
    <source>
        <dbReference type="Pfam" id="PF13399"/>
    </source>
</evidence>
<evidence type="ECO:0000313" key="6">
    <source>
        <dbReference type="EMBL" id="GCD45841.1"/>
    </source>
</evidence>
<dbReference type="RefSeq" id="WP_125056298.1">
    <property type="nucleotide sequence ID" value="NZ_BHZD01000001.1"/>
</dbReference>
<proteinExistence type="inferred from homology"/>
<feature type="compositionally biased region" description="Polar residues" evidence="2">
    <location>
        <begin position="158"/>
        <end position="168"/>
    </location>
</feature>
<dbReference type="InterPro" id="IPR004474">
    <property type="entry name" value="LytR_CpsA_psr"/>
</dbReference>
<dbReference type="AlphaFoldDB" id="A0A401W958"/>
<keyword evidence="3" id="KW-1133">Transmembrane helix</keyword>
<protein>
    <submittedName>
        <fullName evidence="6">Membrane protein</fullName>
    </submittedName>
</protein>
<dbReference type="PANTHER" id="PTHR33392">
    <property type="entry name" value="POLYISOPRENYL-TEICHOIC ACID--PEPTIDOGLYCAN TEICHOIC ACID TRANSFERASE TAGU"/>
    <property type="match status" value="1"/>
</dbReference>
<evidence type="ECO:0000256" key="1">
    <source>
        <dbReference type="ARBA" id="ARBA00006068"/>
    </source>
</evidence>